<gene>
    <name evidence="4" type="ORF">ACOF00016_LOCUS8146</name>
</gene>
<dbReference type="InterPro" id="IPR036249">
    <property type="entry name" value="Thioredoxin-like_sf"/>
</dbReference>
<dbReference type="SUPFAM" id="SSF52833">
    <property type="entry name" value="Thioredoxin-like"/>
    <property type="match status" value="1"/>
</dbReference>
<proteinExistence type="predicted"/>
<accession>A0A7S3P7H5</accession>
<feature type="region of interest" description="Disordered" evidence="1">
    <location>
        <begin position="398"/>
        <end position="429"/>
    </location>
</feature>
<feature type="domain" description="Thioredoxin" evidence="3">
    <location>
        <begin position="439"/>
        <end position="519"/>
    </location>
</feature>
<dbReference type="InterPro" id="IPR013766">
    <property type="entry name" value="Thioredoxin_domain"/>
</dbReference>
<dbReference type="Gene3D" id="3.40.30.10">
    <property type="entry name" value="Glutaredoxin"/>
    <property type="match status" value="1"/>
</dbReference>
<feature type="signal peptide" evidence="2">
    <location>
        <begin position="1"/>
        <end position="23"/>
    </location>
</feature>
<organism evidence="4">
    <name type="scientific">Amphora coffeiformis</name>
    <dbReference type="NCBI Taxonomy" id="265554"/>
    <lineage>
        <taxon>Eukaryota</taxon>
        <taxon>Sar</taxon>
        <taxon>Stramenopiles</taxon>
        <taxon>Ochrophyta</taxon>
        <taxon>Bacillariophyta</taxon>
        <taxon>Bacillariophyceae</taxon>
        <taxon>Bacillariophycidae</taxon>
        <taxon>Thalassiophysales</taxon>
        <taxon>Catenulaceae</taxon>
        <taxon>Amphora</taxon>
    </lineage>
</organism>
<dbReference type="EMBL" id="HBIM01009661">
    <property type="protein sequence ID" value="CAE0410695.1"/>
    <property type="molecule type" value="Transcribed_RNA"/>
</dbReference>
<dbReference type="Pfam" id="PF00085">
    <property type="entry name" value="Thioredoxin"/>
    <property type="match status" value="1"/>
</dbReference>
<sequence>MGRTTTLLSLVGALAFLVEQGGALSTSTTLPSSSRVVTGRSTMSRSATSFTYYTIIDGSSWESLRDSPLMSDGGDGKALPSSMGSIPVVTGTLESTQEEVIGLFAGSGSGENKNGKDSETLSLTTGQVVWKESVARLQGGVKPEEAAATYATALTHLYPLMAAQLSSVGGSGESFTAVSVPKDSVVVLGGNPEAVWAARALATLGSKVTLVSLKKPSIPESVNVLTPNDSDTFAESVGKFEALLDTIGRYGPQSRPVQLLASRHGCHAYRSARTKAEEIVASEGLLWGPGKVKEYLKSLPRKASSAPSATLPVAGWGAVVERLLKAKLVAPSLQTIDQSKNSATWARGFSLKATWEANTWPSTTDGTRFGFPTLEEDEDDEDDEYDDLVVTSANLSSRVQPRSEEALQEQESNRIGTRARAQPSSTSPYIQTVYGPEGLEEDVIKPELDCILFMSAPFCRTCKKLQAPYARLARLNHEDANSQVVFAKADVVGSFGKALGKSLGINAVPTFVLFRKGERFGRPLIISKLPDQQFDLALEYLKDREEWDDSQFDTDDKNNPRTKI</sequence>
<feature type="chain" id="PRO_5031144247" description="Thioredoxin domain-containing protein" evidence="2">
    <location>
        <begin position="24"/>
        <end position="564"/>
    </location>
</feature>
<dbReference type="CDD" id="cd02947">
    <property type="entry name" value="TRX_family"/>
    <property type="match status" value="1"/>
</dbReference>
<keyword evidence="2" id="KW-0732">Signal</keyword>
<evidence type="ECO:0000256" key="1">
    <source>
        <dbReference type="SAM" id="MobiDB-lite"/>
    </source>
</evidence>
<reference evidence="4" key="1">
    <citation type="submission" date="2021-01" db="EMBL/GenBank/DDBJ databases">
        <authorList>
            <person name="Corre E."/>
            <person name="Pelletier E."/>
            <person name="Niang G."/>
            <person name="Scheremetjew M."/>
            <person name="Finn R."/>
            <person name="Kale V."/>
            <person name="Holt S."/>
            <person name="Cochrane G."/>
            <person name="Meng A."/>
            <person name="Brown T."/>
            <person name="Cohen L."/>
        </authorList>
    </citation>
    <scope>NUCLEOTIDE SEQUENCE</scope>
    <source>
        <strain evidence="4">CCMP127</strain>
    </source>
</reference>
<protein>
    <recommendedName>
        <fullName evidence="3">Thioredoxin domain-containing protein</fullName>
    </recommendedName>
</protein>
<dbReference type="AlphaFoldDB" id="A0A7S3P7H5"/>
<evidence type="ECO:0000256" key="2">
    <source>
        <dbReference type="SAM" id="SignalP"/>
    </source>
</evidence>
<name>A0A7S3P7H5_9STRA</name>
<evidence type="ECO:0000313" key="4">
    <source>
        <dbReference type="EMBL" id="CAE0410695.1"/>
    </source>
</evidence>
<evidence type="ECO:0000259" key="3">
    <source>
        <dbReference type="Pfam" id="PF00085"/>
    </source>
</evidence>